<evidence type="ECO:0000256" key="13">
    <source>
        <dbReference type="ARBA" id="ARBA00043162"/>
    </source>
</evidence>
<evidence type="ECO:0000256" key="11">
    <source>
        <dbReference type="ARBA" id="ARBA00041656"/>
    </source>
</evidence>
<gene>
    <name evidence="18" type="primary">Nudt16-002</name>
</gene>
<dbReference type="AlphaFoldDB" id="A0A6F9DNB3"/>
<protein>
    <recommendedName>
        <fullName evidence="9">U8 snoRNA-decapping enzyme</fullName>
        <ecNumber evidence="8">3.6.1.64</ecNumber>
    </recommendedName>
    <alternativeName>
        <fullName evidence="12">IDP phosphatase</fullName>
    </alternativeName>
    <alternativeName>
        <fullName evidence="10">Inosine diphosphate phosphatase</fullName>
    </alternativeName>
    <alternativeName>
        <fullName evidence="11">Nucleoside diphosphate-linked moiety X motif 16</fullName>
    </alternativeName>
    <alternativeName>
        <fullName evidence="13">m7GpppN-mRNA hydrolase</fullName>
    </alternativeName>
</protein>
<comment type="subcellular location">
    <subcellularLocation>
        <location evidence="2">Nucleus</location>
        <location evidence="2">Nucleolus</location>
    </subcellularLocation>
    <subcellularLocation>
        <location evidence="3">Nucleus</location>
        <location evidence="3">Nucleoplasm</location>
    </subcellularLocation>
</comment>
<evidence type="ECO:0000256" key="5">
    <source>
        <dbReference type="ARBA" id="ARBA00023080"/>
    </source>
</evidence>
<dbReference type="GO" id="GO:0140933">
    <property type="term" value="F:5'-(N(7)-methylguanosine 5'-triphospho)-[mRNA] hydrolase activity"/>
    <property type="evidence" value="ECO:0007669"/>
    <property type="project" value="UniProtKB-EC"/>
</dbReference>
<dbReference type="InterPro" id="IPR015797">
    <property type="entry name" value="NUDIX_hydrolase-like_dom_sf"/>
</dbReference>
<evidence type="ECO:0000259" key="17">
    <source>
        <dbReference type="PROSITE" id="PS51462"/>
    </source>
</evidence>
<evidence type="ECO:0000256" key="4">
    <source>
        <dbReference type="ARBA" id="ARBA00022884"/>
    </source>
</evidence>
<evidence type="ECO:0000256" key="10">
    <source>
        <dbReference type="ARBA" id="ARBA00041450"/>
    </source>
</evidence>
<organism evidence="18">
    <name type="scientific">Phallusia mammillata</name>
    <dbReference type="NCBI Taxonomy" id="59560"/>
    <lineage>
        <taxon>Eukaryota</taxon>
        <taxon>Metazoa</taxon>
        <taxon>Chordata</taxon>
        <taxon>Tunicata</taxon>
        <taxon>Ascidiacea</taxon>
        <taxon>Phlebobranchia</taxon>
        <taxon>Ascidiidae</taxon>
        <taxon>Phallusia</taxon>
    </lineage>
</organism>
<evidence type="ECO:0000256" key="14">
    <source>
        <dbReference type="ARBA" id="ARBA00047661"/>
    </source>
</evidence>
<comment type="cofactor">
    <cofactor evidence="1">
        <name>Co(2+)</name>
        <dbReference type="ChEBI" id="CHEBI:48828"/>
    </cofactor>
</comment>
<dbReference type="GO" id="GO:0009117">
    <property type="term" value="P:nucleotide metabolic process"/>
    <property type="evidence" value="ECO:0007669"/>
    <property type="project" value="UniProtKB-KW"/>
</dbReference>
<feature type="domain" description="Nudix hydrolase" evidence="17">
    <location>
        <begin position="21"/>
        <end position="169"/>
    </location>
</feature>
<dbReference type="SUPFAM" id="SSF55811">
    <property type="entry name" value="Nudix"/>
    <property type="match status" value="1"/>
</dbReference>
<evidence type="ECO:0000256" key="15">
    <source>
        <dbReference type="ARBA" id="ARBA00047875"/>
    </source>
</evidence>
<dbReference type="GO" id="GO:1990174">
    <property type="term" value="F:phosphodiesterase decapping endonuclease activity"/>
    <property type="evidence" value="ECO:0007669"/>
    <property type="project" value="TreeGrafter"/>
</dbReference>
<comment type="catalytic activity">
    <reaction evidence="15">
        <text>IDP + H2O = IMP + phosphate + H(+)</text>
        <dbReference type="Rhea" id="RHEA:35207"/>
        <dbReference type="ChEBI" id="CHEBI:15377"/>
        <dbReference type="ChEBI" id="CHEBI:15378"/>
        <dbReference type="ChEBI" id="CHEBI:43474"/>
        <dbReference type="ChEBI" id="CHEBI:58053"/>
        <dbReference type="ChEBI" id="CHEBI:58280"/>
        <dbReference type="EC" id="3.6.1.64"/>
    </reaction>
    <physiologicalReaction direction="left-to-right" evidence="15">
        <dbReference type="Rhea" id="RHEA:35208"/>
    </physiologicalReaction>
</comment>
<dbReference type="GO" id="GO:0016077">
    <property type="term" value="P:sno(s)RNA catabolic process"/>
    <property type="evidence" value="ECO:0007669"/>
    <property type="project" value="TreeGrafter"/>
</dbReference>
<dbReference type="PROSITE" id="PS51462">
    <property type="entry name" value="NUDIX"/>
    <property type="match status" value="1"/>
</dbReference>
<dbReference type="GO" id="GO:0006402">
    <property type="term" value="P:mRNA catabolic process"/>
    <property type="evidence" value="ECO:0007669"/>
    <property type="project" value="TreeGrafter"/>
</dbReference>
<sequence>MSYPWDESRAEFSTERDVPRRGRRAAHALLYAKSSAKLFDYIPMEHAVMMQLRFDGTLGFPGGYVNYHENITKGLNRELEEEIALKQRNFFSDSDYYGTWIHSYMSTPLVDHFYVKEFTEDEFKKIEMQTLQAKDWGGETMGIIRVPLDCIPQTNKPYGPMPHFLLHNFVGNAREQLVKTIVEKQLVEVENMQHAWAKMIDEIKRNLSTDVFSCFVPEQH</sequence>
<dbReference type="Gene3D" id="3.90.79.10">
    <property type="entry name" value="Nucleoside Triphosphate Pyrophosphohydrolase"/>
    <property type="match status" value="1"/>
</dbReference>
<reference evidence="18" key="1">
    <citation type="submission" date="2020-04" db="EMBL/GenBank/DDBJ databases">
        <authorList>
            <person name="Neveu A P."/>
        </authorList>
    </citation>
    <scope>NUCLEOTIDE SEQUENCE</scope>
    <source>
        <tissue evidence="18">Whole embryo</tissue>
    </source>
</reference>
<dbReference type="EC" id="3.6.1.64" evidence="8"/>
<keyword evidence="5" id="KW-0546">Nucleotide metabolism</keyword>
<evidence type="ECO:0000313" key="18">
    <source>
        <dbReference type="EMBL" id="CAB3264488.1"/>
    </source>
</evidence>
<dbReference type="Pfam" id="PF22327">
    <property type="entry name" value="Nudt16-like"/>
    <property type="match status" value="1"/>
</dbReference>
<keyword evidence="6" id="KW-0539">Nucleus</keyword>
<evidence type="ECO:0000256" key="12">
    <source>
        <dbReference type="ARBA" id="ARBA00042015"/>
    </source>
</evidence>
<evidence type="ECO:0000256" key="3">
    <source>
        <dbReference type="ARBA" id="ARBA00004642"/>
    </source>
</evidence>
<dbReference type="InterPro" id="IPR000086">
    <property type="entry name" value="NUDIX_hydrolase_dom"/>
</dbReference>
<proteinExistence type="evidence at transcript level"/>
<dbReference type="PANTHER" id="PTHR31699:SF1">
    <property type="entry name" value="U8 SNORNA-DECAPPING ENZYME"/>
    <property type="match status" value="1"/>
</dbReference>
<evidence type="ECO:0000256" key="7">
    <source>
        <dbReference type="ARBA" id="ARBA00038173"/>
    </source>
</evidence>
<dbReference type="GO" id="GO:0005730">
    <property type="term" value="C:nucleolus"/>
    <property type="evidence" value="ECO:0007669"/>
    <property type="project" value="UniProtKB-SubCell"/>
</dbReference>
<comment type="catalytic activity">
    <reaction evidence="14">
        <text>a 5'-end (N(7)-methyl 5'-triphosphoguanosine)-ribonucleoside in mRNA + H2O = N(7)-methyl-GDP + a 5'-end phospho-ribonucleoside in mRNA + 2 H(+)</text>
        <dbReference type="Rhea" id="RHEA:67484"/>
        <dbReference type="Rhea" id="RHEA-COMP:15692"/>
        <dbReference type="Rhea" id="RHEA-COMP:17167"/>
        <dbReference type="ChEBI" id="CHEBI:15377"/>
        <dbReference type="ChEBI" id="CHEBI:15378"/>
        <dbReference type="ChEBI" id="CHEBI:63714"/>
        <dbReference type="ChEBI" id="CHEBI:138282"/>
        <dbReference type="ChEBI" id="CHEBI:156461"/>
        <dbReference type="EC" id="3.6.1.62"/>
    </reaction>
    <physiologicalReaction direction="left-to-right" evidence="14">
        <dbReference type="Rhea" id="RHEA:67485"/>
    </physiologicalReaction>
</comment>
<dbReference type="GO" id="GO:0005654">
    <property type="term" value="C:nucleoplasm"/>
    <property type="evidence" value="ECO:0007669"/>
    <property type="project" value="UniProtKB-SubCell"/>
</dbReference>
<dbReference type="GO" id="GO:1990003">
    <property type="term" value="F:IDP phosphatase activity"/>
    <property type="evidence" value="ECO:0007669"/>
    <property type="project" value="UniProtKB-EC"/>
</dbReference>
<dbReference type="GO" id="GO:0030515">
    <property type="term" value="F:snoRNA binding"/>
    <property type="evidence" value="ECO:0007669"/>
    <property type="project" value="TreeGrafter"/>
</dbReference>
<evidence type="ECO:0000256" key="8">
    <source>
        <dbReference type="ARBA" id="ARBA00038899"/>
    </source>
</evidence>
<keyword evidence="4" id="KW-0694">RNA-binding</keyword>
<name>A0A6F9DNB3_9ASCI</name>
<evidence type="ECO:0000256" key="1">
    <source>
        <dbReference type="ARBA" id="ARBA00001941"/>
    </source>
</evidence>
<evidence type="ECO:0000256" key="9">
    <source>
        <dbReference type="ARBA" id="ARBA00039871"/>
    </source>
</evidence>
<comment type="catalytic activity">
    <reaction evidence="16">
        <text>dIDP + H2O = dIMP + phosphate + H(+)</text>
        <dbReference type="Rhea" id="RHEA:35211"/>
        <dbReference type="ChEBI" id="CHEBI:15377"/>
        <dbReference type="ChEBI" id="CHEBI:15378"/>
        <dbReference type="ChEBI" id="CHEBI:43474"/>
        <dbReference type="ChEBI" id="CHEBI:61194"/>
        <dbReference type="ChEBI" id="CHEBI:62286"/>
        <dbReference type="EC" id="3.6.1.64"/>
    </reaction>
    <physiologicalReaction direction="left-to-right" evidence="16">
        <dbReference type="Rhea" id="RHEA:35212"/>
    </physiologicalReaction>
</comment>
<comment type="similarity">
    <text evidence="7">Belongs to the Nudix hydrolase family. NUDT16 subfamily.</text>
</comment>
<accession>A0A6F9DNB3</accession>
<dbReference type="InterPro" id="IPR054754">
    <property type="entry name" value="NudT16"/>
</dbReference>
<dbReference type="EMBL" id="LR788626">
    <property type="protein sequence ID" value="CAB3264488.1"/>
    <property type="molecule type" value="mRNA"/>
</dbReference>
<evidence type="ECO:0000256" key="2">
    <source>
        <dbReference type="ARBA" id="ARBA00004604"/>
    </source>
</evidence>
<evidence type="ECO:0000256" key="16">
    <source>
        <dbReference type="ARBA" id="ARBA00048945"/>
    </source>
</evidence>
<dbReference type="PANTHER" id="PTHR31699">
    <property type="entry name" value="NUDIX T16 FAMILY MEMBER"/>
    <property type="match status" value="1"/>
</dbReference>
<evidence type="ECO:0000256" key="6">
    <source>
        <dbReference type="ARBA" id="ARBA00023242"/>
    </source>
</evidence>